<name>A0A5J5I079_9BACI</name>
<evidence type="ECO:0000256" key="1">
    <source>
        <dbReference type="ARBA" id="ARBA00001942"/>
    </source>
</evidence>
<evidence type="ECO:0000256" key="3">
    <source>
        <dbReference type="ARBA" id="ARBA00023004"/>
    </source>
</evidence>
<dbReference type="InterPro" id="IPR006963">
    <property type="entry name" value="Mopterin_OxRdtase_4Fe-4S_dom"/>
</dbReference>
<organism evidence="6 7">
    <name type="scientific">Niallia endozanthoxylica</name>
    <dbReference type="NCBI Taxonomy" id="2036016"/>
    <lineage>
        <taxon>Bacteria</taxon>
        <taxon>Bacillati</taxon>
        <taxon>Bacillota</taxon>
        <taxon>Bacilli</taxon>
        <taxon>Bacillales</taxon>
        <taxon>Bacillaceae</taxon>
        <taxon>Niallia</taxon>
    </lineage>
</organism>
<accession>A0A5J5I079</accession>
<dbReference type="PROSITE" id="PS00551">
    <property type="entry name" value="MOLYBDOPTERIN_PROK_1"/>
    <property type="match status" value="1"/>
</dbReference>
<dbReference type="Proteomes" id="UP000326671">
    <property type="component" value="Unassembled WGS sequence"/>
</dbReference>
<dbReference type="Pfam" id="PF04879">
    <property type="entry name" value="Molybdop_Fe4S4"/>
    <property type="match status" value="1"/>
</dbReference>
<keyword evidence="3" id="KW-0408">Iron</keyword>
<evidence type="ECO:0000313" key="7">
    <source>
        <dbReference type="Proteomes" id="UP000326671"/>
    </source>
</evidence>
<comment type="cofactor">
    <cofactor evidence="1">
        <name>Mo-bis(molybdopterin guanine dinucleotide)</name>
        <dbReference type="ChEBI" id="CHEBI:60539"/>
    </cofactor>
</comment>
<dbReference type="PROSITE" id="PS51669">
    <property type="entry name" value="4FE4S_MOW_BIS_MGD"/>
    <property type="match status" value="1"/>
</dbReference>
<dbReference type="SUPFAM" id="SSF53706">
    <property type="entry name" value="Formate dehydrogenase/DMSO reductase, domains 1-3"/>
    <property type="match status" value="1"/>
</dbReference>
<reference evidence="6 7" key="1">
    <citation type="submission" date="2019-09" db="EMBL/GenBank/DDBJ databases">
        <title>Whole genome sequences of isolates from the Mars Exploration Rovers.</title>
        <authorList>
            <person name="Seuylemezian A."/>
            <person name="Vaishampayan P."/>
        </authorList>
    </citation>
    <scope>NUCLEOTIDE SEQUENCE [LARGE SCALE GENOMIC DNA]</scope>
    <source>
        <strain evidence="6 7">MER_TA_151</strain>
    </source>
</reference>
<dbReference type="GO" id="GO:0016491">
    <property type="term" value="F:oxidoreductase activity"/>
    <property type="evidence" value="ECO:0007669"/>
    <property type="project" value="InterPro"/>
</dbReference>
<dbReference type="AlphaFoldDB" id="A0A5J5I079"/>
<gene>
    <name evidence="6" type="ORF">F4V44_06765</name>
</gene>
<evidence type="ECO:0000256" key="4">
    <source>
        <dbReference type="ARBA" id="ARBA00023014"/>
    </source>
</evidence>
<keyword evidence="4" id="KW-0411">Iron-sulfur</keyword>
<dbReference type="InterPro" id="IPR027467">
    <property type="entry name" value="MopterinOxRdtase_cofactor_BS"/>
</dbReference>
<keyword evidence="7" id="KW-1185">Reference proteome</keyword>
<proteinExistence type="predicted"/>
<sequence length="43" mass="4656">MVRKLSTETSLHTTKTICSSCGTGCGLAVELKDNKIILYNIVI</sequence>
<dbReference type="GO" id="GO:0046872">
    <property type="term" value="F:metal ion binding"/>
    <property type="evidence" value="ECO:0007669"/>
    <property type="project" value="UniProtKB-KW"/>
</dbReference>
<dbReference type="RefSeq" id="WP_150439239.1">
    <property type="nucleotide sequence ID" value="NZ_VYKL01000014.1"/>
</dbReference>
<protein>
    <recommendedName>
        <fullName evidence="5">4Fe-4S Mo/W bis-MGD-type domain-containing protein</fullName>
    </recommendedName>
</protein>
<feature type="domain" description="4Fe-4S Mo/W bis-MGD-type" evidence="5">
    <location>
        <begin position="11"/>
        <end position="43"/>
    </location>
</feature>
<comment type="caution">
    <text evidence="6">The sequence shown here is derived from an EMBL/GenBank/DDBJ whole genome shotgun (WGS) entry which is preliminary data.</text>
</comment>
<dbReference type="EMBL" id="VYKL01000014">
    <property type="protein sequence ID" value="KAA9027011.1"/>
    <property type="molecule type" value="Genomic_DNA"/>
</dbReference>
<dbReference type="GO" id="GO:0051539">
    <property type="term" value="F:4 iron, 4 sulfur cluster binding"/>
    <property type="evidence" value="ECO:0007669"/>
    <property type="project" value="InterPro"/>
</dbReference>
<evidence type="ECO:0000256" key="2">
    <source>
        <dbReference type="ARBA" id="ARBA00022723"/>
    </source>
</evidence>
<keyword evidence="2" id="KW-0479">Metal-binding</keyword>
<dbReference type="Gene3D" id="2.20.25.90">
    <property type="entry name" value="ADC-like domains"/>
    <property type="match status" value="1"/>
</dbReference>
<evidence type="ECO:0000313" key="6">
    <source>
        <dbReference type="EMBL" id="KAA9027011.1"/>
    </source>
</evidence>
<evidence type="ECO:0000259" key="5">
    <source>
        <dbReference type="PROSITE" id="PS51669"/>
    </source>
</evidence>